<dbReference type="SUPFAM" id="SSF51161">
    <property type="entry name" value="Trimeric LpxA-like enzymes"/>
    <property type="match status" value="1"/>
</dbReference>
<comment type="caution">
    <text evidence="12">The sequence shown here is derived from an EMBL/GenBank/DDBJ whole genome shotgun (WGS) entry which is preliminary data.</text>
</comment>
<accession>A0ABT6I593</accession>
<keyword evidence="7" id="KW-0677">Repeat</keyword>
<dbReference type="EMBL" id="PGFS01000001">
    <property type="protein sequence ID" value="MDH4572712.1"/>
    <property type="molecule type" value="Genomic_DNA"/>
</dbReference>
<dbReference type="InterPro" id="IPR018357">
    <property type="entry name" value="Hexapep_transf_CS"/>
</dbReference>
<dbReference type="InterPro" id="IPR001451">
    <property type="entry name" value="Hexapep"/>
</dbReference>
<evidence type="ECO:0000256" key="4">
    <source>
        <dbReference type="ARBA" id="ARBA00018522"/>
    </source>
</evidence>
<comment type="pathway">
    <text evidence="1">Amino-acid biosynthesis; L-cysteine biosynthesis; L-cysteine from L-serine: step 1/2.</text>
</comment>
<evidence type="ECO:0000256" key="1">
    <source>
        <dbReference type="ARBA" id="ARBA00004876"/>
    </source>
</evidence>
<evidence type="ECO:0000256" key="9">
    <source>
        <dbReference type="ARBA" id="ARBA00049486"/>
    </source>
</evidence>
<dbReference type="Gene3D" id="2.160.10.10">
    <property type="entry name" value="Hexapeptide repeat proteins"/>
    <property type="match status" value="1"/>
</dbReference>
<reference evidence="12" key="1">
    <citation type="journal article" date="2015" name="Antonie Van Leeuwenhoek">
        <title>Comparative 16S rRNA signatures and multilocus sequence analysis for the genus Salinicola and description of Salinicola acroporae sp. nov., isolated from coral Acropora digitifera.</title>
        <authorList>
            <person name="Lepcha R.T."/>
            <person name="Poddar A."/>
            <person name="Schumann P."/>
            <person name="Das S.K."/>
        </authorList>
    </citation>
    <scope>NUCLEOTIDE SEQUENCE</scope>
    <source>
        <strain evidence="12">S4-41</strain>
    </source>
</reference>
<gene>
    <name evidence="12" type="ORF">CUR86_09780</name>
</gene>
<dbReference type="Pfam" id="PF06426">
    <property type="entry name" value="SATase_N"/>
    <property type="match status" value="1"/>
</dbReference>
<evidence type="ECO:0000259" key="11">
    <source>
        <dbReference type="SMART" id="SM00971"/>
    </source>
</evidence>
<dbReference type="InterPro" id="IPR011004">
    <property type="entry name" value="Trimer_LpxA-like_sf"/>
</dbReference>
<evidence type="ECO:0000256" key="3">
    <source>
        <dbReference type="ARBA" id="ARBA00013266"/>
    </source>
</evidence>
<dbReference type="EC" id="2.3.1.30" evidence="3"/>
<evidence type="ECO:0000256" key="2">
    <source>
        <dbReference type="ARBA" id="ARBA00007274"/>
    </source>
</evidence>
<dbReference type="CDD" id="cd03354">
    <property type="entry name" value="LbH_SAT"/>
    <property type="match status" value="1"/>
</dbReference>
<keyword evidence="6" id="KW-0808">Transferase</keyword>
<protein>
    <recommendedName>
        <fullName evidence="4">Serine acetyltransferase</fullName>
        <ecNumber evidence="3">2.3.1.30</ecNumber>
    </recommendedName>
</protein>
<evidence type="ECO:0000313" key="12">
    <source>
        <dbReference type="EMBL" id="MDH4572712.1"/>
    </source>
</evidence>
<organism evidence="12 13">
    <name type="scientific">Salinicola acroporae</name>
    <dbReference type="NCBI Taxonomy" id="1541440"/>
    <lineage>
        <taxon>Bacteria</taxon>
        <taxon>Pseudomonadati</taxon>
        <taxon>Pseudomonadota</taxon>
        <taxon>Gammaproteobacteria</taxon>
        <taxon>Oceanospirillales</taxon>
        <taxon>Halomonadaceae</taxon>
        <taxon>Salinicola</taxon>
    </lineage>
</organism>
<evidence type="ECO:0000256" key="8">
    <source>
        <dbReference type="ARBA" id="ARBA00023315"/>
    </source>
</evidence>
<evidence type="ECO:0000256" key="5">
    <source>
        <dbReference type="ARBA" id="ARBA00022605"/>
    </source>
</evidence>
<dbReference type="Gene3D" id="1.10.3130.10">
    <property type="entry name" value="serine acetyltransferase, domain 1"/>
    <property type="match status" value="1"/>
</dbReference>
<dbReference type="InterPro" id="IPR042122">
    <property type="entry name" value="Ser_AcTrfase_N_sf"/>
</dbReference>
<name>A0ABT6I593_9GAMM</name>
<keyword evidence="13" id="KW-1185">Reference proteome</keyword>
<dbReference type="SMART" id="SM00971">
    <property type="entry name" value="SATase_N"/>
    <property type="match status" value="1"/>
</dbReference>
<feature type="region of interest" description="Disordered" evidence="10">
    <location>
        <begin position="1"/>
        <end position="25"/>
    </location>
</feature>
<evidence type="ECO:0000256" key="10">
    <source>
        <dbReference type="SAM" id="MobiDB-lite"/>
    </source>
</evidence>
<comment type="catalytic activity">
    <reaction evidence="9">
        <text>L-serine + acetyl-CoA = O-acetyl-L-serine + CoA</text>
        <dbReference type="Rhea" id="RHEA:24560"/>
        <dbReference type="ChEBI" id="CHEBI:33384"/>
        <dbReference type="ChEBI" id="CHEBI:57287"/>
        <dbReference type="ChEBI" id="CHEBI:57288"/>
        <dbReference type="ChEBI" id="CHEBI:58340"/>
        <dbReference type="EC" id="2.3.1.30"/>
    </reaction>
</comment>
<dbReference type="InterPro" id="IPR053376">
    <property type="entry name" value="Serine_acetyltransferase"/>
</dbReference>
<sequence length="266" mass="28719">MKPRFDTEQTGAVDTGPRSRPFSNPIDTDDLWQMLLDAARSAMNRDPLLSALYRHTLLEAPDFASALARVIADTLTTPQLPEETARERVEALLDRHPEIVRAAERDLVALLREDAAIPEPFTPLLFFPGYRAVQCHRIAHQWWLDGLTDLASHLQYRAAVQFSADIHPAATLGAGLFVDHGAGIVIGETAVVEDDVTLFHGVTLGSSGKVSGDRHPRVRRGVFLGAGATILGNIEIGEDARIGAAAIVTRNVAAGTTVIGTAARPR</sequence>
<comment type="similarity">
    <text evidence="2">Belongs to the transferase hexapeptide repeat family.</text>
</comment>
<keyword evidence="5" id="KW-0028">Amino-acid biosynthesis</keyword>
<feature type="domain" description="Serine acetyltransferase N-terminal" evidence="11">
    <location>
        <begin position="31"/>
        <end position="135"/>
    </location>
</feature>
<dbReference type="Pfam" id="PF00132">
    <property type="entry name" value="Hexapep"/>
    <property type="match status" value="1"/>
</dbReference>
<evidence type="ECO:0000256" key="7">
    <source>
        <dbReference type="ARBA" id="ARBA00022737"/>
    </source>
</evidence>
<keyword evidence="8" id="KW-0012">Acyltransferase</keyword>
<evidence type="ECO:0000256" key="6">
    <source>
        <dbReference type="ARBA" id="ARBA00022679"/>
    </source>
</evidence>
<dbReference type="RefSeq" id="WP_110717065.1">
    <property type="nucleotide sequence ID" value="NZ_PGFS01000001.1"/>
</dbReference>
<dbReference type="NCBIfam" id="NF041874">
    <property type="entry name" value="EPS_EpsC"/>
    <property type="match status" value="1"/>
</dbReference>
<dbReference type="Proteomes" id="UP001162135">
    <property type="component" value="Unassembled WGS sequence"/>
</dbReference>
<dbReference type="PROSITE" id="PS00101">
    <property type="entry name" value="HEXAPEP_TRANSFERASES"/>
    <property type="match status" value="1"/>
</dbReference>
<dbReference type="PANTHER" id="PTHR42811">
    <property type="entry name" value="SERINE ACETYLTRANSFERASE"/>
    <property type="match status" value="1"/>
</dbReference>
<reference evidence="12" key="2">
    <citation type="submission" date="2017-11" db="EMBL/GenBank/DDBJ databases">
        <authorList>
            <person name="Das S.K."/>
        </authorList>
    </citation>
    <scope>NUCLEOTIDE SEQUENCE</scope>
    <source>
        <strain evidence="12">S4-41</strain>
    </source>
</reference>
<dbReference type="InterPro" id="IPR010493">
    <property type="entry name" value="Ser_AcTrfase_N"/>
</dbReference>
<evidence type="ECO:0000313" key="13">
    <source>
        <dbReference type="Proteomes" id="UP001162135"/>
    </source>
</evidence>
<proteinExistence type="inferred from homology"/>
<dbReference type="InterPro" id="IPR045304">
    <property type="entry name" value="LbH_SAT"/>
</dbReference>